<gene>
    <name evidence="3" type="ORF">COX04_01175</name>
</gene>
<feature type="non-terminal residue" evidence="3">
    <location>
        <position position="1"/>
    </location>
</feature>
<organism evidence="3 4">
    <name type="scientific">Candidatus Woesebacteria bacterium CG22_combo_CG10-13_8_21_14_all_45_10</name>
    <dbReference type="NCBI Taxonomy" id="1975060"/>
    <lineage>
        <taxon>Bacteria</taxon>
        <taxon>Candidatus Woeseibacteriota</taxon>
    </lineage>
</organism>
<dbReference type="Pfam" id="PF08308">
    <property type="entry name" value="PEGA"/>
    <property type="match status" value="1"/>
</dbReference>
<dbReference type="PROSITE" id="PS51781">
    <property type="entry name" value="SH3B"/>
    <property type="match status" value="1"/>
</dbReference>
<evidence type="ECO:0000259" key="2">
    <source>
        <dbReference type="PROSITE" id="PS51781"/>
    </source>
</evidence>
<dbReference type="InterPro" id="IPR003646">
    <property type="entry name" value="SH3-like_bac-type"/>
</dbReference>
<protein>
    <recommendedName>
        <fullName evidence="2">SH3b domain-containing protein</fullName>
    </recommendedName>
</protein>
<feature type="region of interest" description="Disordered" evidence="1">
    <location>
        <begin position="96"/>
        <end position="124"/>
    </location>
</feature>
<dbReference type="EMBL" id="PCSV01000029">
    <property type="protein sequence ID" value="PIP57135.1"/>
    <property type="molecule type" value="Genomic_DNA"/>
</dbReference>
<sequence length="192" mass="20701">FAVTENESAVQILNLEKIKDKKASSLSVVSDPDVSLITIDGEAKGFTPLLIDQIGIGDHQITIAKEGYVEKTVKAKTIAGFKLMVNVKLAQKPGSQIATASGTPMPTSKASKVTPTTSPRVTSLPGQKQVLIKDTPTSWLRVRMEPSTTATEAAKVNPGEKFPFLDEESGWLKIEYEPGKEGWISGQYATKI</sequence>
<dbReference type="Proteomes" id="UP000230759">
    <property type="component" value="Unassembled WGS sequence"/>
</dbReference>
<dbReference type="AlphaFoldDB" id="A0A2H0BHJ0"/>
<name>A0A2H0BHJ0_9BACT</name>
<dbReference type="SMART" id="SM00287">
    <property type="entry name" value="SH3b"/>
    <property type="match status" value="1"/>
</dbReference>
<dbReference type="InterPro" id="IPR013229">
    <property type="entry name" value="PEGA"/>
</dbReference>
<evidence type="ECO:0000313" key="3">
    <source>
        <dbReference type="EMBL" id="PIP57135.1"/>
    </source>
</evidence>
<dbReference type="Pfam" id="PF08239">
    <property type="entry name" value="SH3_3"/>
    <property type="match status" value="1"/>
</dbReference>
<reference evidence="3 4" key="1">
    <citation type="submission" date="2017-09" db="EMBL/GenBank/DDBJ databases">
        <title>Depth-based differentiation of microbial function through sediment-hosted aquifers and enrichment of novel symbionts in the deep terrestrial subsurface.</title>
        <authorList>
            <person name="Probst A.J."/>
            <person name="Ladd B."/>
            <person name="Jarett J.K."/>
            <person name="Geller-Mcgrath D.E."/>
            <person name="Sieber C.M."/>
            <person name="Emerson J.B."/>
            <person name="Anantharaman K."/>
            <person name="Thomas B.C."/>
            <person name="Malmstrom R."/>
            <person name="Stieglmeier M."/>
            <person name="Klingl A."/>
            <person name="Woyke T."/>
            <person name="Ryan C.M."/>
            <person name="Banfield J.F."/>
        </authorList>
    </citation>
    <scope>NUCLEOTIDE SEQUENCE [LARGE SCALE GENOMIC DNA]</scope>
    <source>
        <strain evidence="3">CG22_combo_CG10-13_8_21_14_all_45_10</strain>
    </source>
</reference>
<feature type="domain" description="SH3b" evidence="2">
    <location>
        <begin position="127"/>
        <end position="192"/>
    </location>
</feature>
<dbReference type="Gene3D" id="2.30.30.40">
    <property type="entry name" value="SH3 Domains"/>
    <property type="match status" value="1"/>
</dbReference>
<accession>A0A2H0BHJ0</accession>
<evidence type="ECO:0000256" key="1">
    <source>
        <dbReference type="SAM" id="MobiDB-lite"/>
    </source>
</evidence>
<proteinExistence type="predicted"/>
<comment type="caution">
    <text evidence="3">The sequence shown here is derived from an EMBL/GenBank/DDBJ whole genome shotgun (WGS) entry which is preliminary data.</text>
</comment>
<evidence type="ECO:0000313" key="4">
    <source>
        <dbReference type="Proteomes" id="UP000230759"/>
    </source>
</evidence>